<feature type="region of interest" description="Disordered" evidence="1">
    <location>
        <begin position="84"/>
        <end position="106"/>
    </location>
</feature>
<dbReference type="Proteomes" id="UP001281761">
    <property type="component" value="Unassembled WGS sequence"/>
</dbReference>
<evidence type="ECO:0000256" key="1">
    <source>
        <dbReference type="SAM" id="MobiDB-lite"/>
    </source>
</evidence>
<keyword evidence="3" id="KW-1185">Reference proteome</keyword>
<feature type="compositionally biased region" description="Low complexity" evidence="1">
    <location>
        <begin position="84"/>
        <end position="96"/>
    </location>
</feature>
<name>A0ABQ9WYZ8_9EUKA</name>
<sequence length="106" mass="12123">MFTRIRRDNIYSSSHLSSRTLQFICCSNNVSERNICWTDDNIPFTKNTTIVPNGNPVLLCPHRQARFLFTHSILSDILSSQQWSSQSTKQISSDVSTSILPNRPSY</sequence>
<dbReference type="EMBL" id="JARBJD010000286">
    <property type="protein sequence ID" value="KAK2944746.1"/>
    <property type="molecule type" value="Genomic_DNA"/>
</dbReference>
<feature type="compositionally biased region" description="Polar residues" evidence="1">
    <location>
        <begin position="97"/>
        <end position="106"/>
    </location>
</feature>
<reference evidence="2 3" key="1">
    <citation type="journal article" date="2022" name="bioRxiv">
        <title>Genomics of Preaxostyla Flagellates Illuminates Evolutionary Transitions and the Path Towards Mitochondrial Loss.</title>
        <authorList>
            <person name="Novak L.V.F."/>
            <person name="Treitli S.C."/>
            <person name="Pyrih J."/>
            <person name="Halakuc P."/>
            <person name="Pipaliya S.V."/>
            <person name="Vacek V."/>
            <person name="Brzon O."/>
            <person name="Soukal P."/>
            <person name="Eme L."/>
            <person name="Dacks J.B."/>
            <person name="Karnkowska A."/>
            <person name="Elias M."/>
            <person name="Hampl V."/>
        </authorList>
    </citation>
    <scope>NUCLEOTIDE SEQUENCE [LARGE SCALE GENOMIC DNA]</scope>
    <source>
        <strain evidence="2">NAU3</strain>
        <tissue evidence="2">Gut</tissue>
    </source>
</reference>
<evidence type="ECO:0000313" key="2">
    <source>
        <dbReference type="EMBL" id="KAK2944746.1"/>
    </source>
</evidence>
<organism evidence="2 3">
    <name type="scientific">Blattamonas nauphoetae</name>
    <dbReference type="NCBI Taxonomy" id="2049346"/>
    <lineage>
        <taxon>Eukaryota</taxon>
        <taxon>Metamonada</taxon>
        <taxon>Preaxostyla</taxon>
        <taxon>Oxymonadida</taxon>
        <taxon>Blattamonas</taxon>
    </lineage>
</organism>
<proteinExistence type="predicted"/>
<comment type="caution">
    <text evidence="2">The sequence shown here is derived from an EMBL/GenBank/DDBJ whole genome shotgun (WGS) entry which is preliminary data.</text>
</comment>
<accession>A0ABQ9WYZ8</accession>
<protein>
    <submittedName>
        <fullName evidence="2">Uncharacterized protein</fullName>
    </submittedName>
</protein>
<evidence type="ECO:0000313" key="3">
    <source>
        <dbReference type="Proteomes" id="UP001281761"/>
    </source>
</evidence>
<gene>
    <name evidence="2" type="ORF">BLNAU_20332</name>
</gene>